<dbReference type="AlphaFoldDB" id="A0AAU7BWA0"/>
<feature type="domain" description="Putative auto-transporter adhesin head GIN" evidence="1">
    <location>
        <begin position="38"/>
        <end position="221"/>
    </location>
</feature>
<dbReference type="EMBL" id="CP157199">
    <property type="protein sequence ID" value="XBG62690.1"/>
    <property type="molecule type" value="Genomic_DNA"/>
</dbReference>
<evidence type="ECO:0000313" key="2">
    <source>
        <dbReference type="EMBL" id="XBG62690.1"/>
    </source>
</evidence>
<dbReference type="Gene3D" id="2.160.20.120">
    <property type="match status" value="1"/>
</dbReference>
<evidence type="ECO:0000259" key="1">
    <source>
        <dbReference type="Pfam" id="PF10988"/>
    </source>
</evidence>
<accession>A0AAU7BWA0</accession>
<gene>
    <name evidence="2" type="ORF">ABGB03_07195</name>
</gene>
<dbReference type="InterPro" id="IPR021255">
    <property type="entry name" value="DUF2807"/>
</dbReference>
<protein>
    <submittedName>
        <fullName evidence="2">Head GIN domain-containing protein</fullName>
    </submittedName>
</protein>
<sequence length="238" mass="26543">MKTNILYIILIALCISSCNVDNIRVNDTITSREISYTNYDAIEIANGFKAYVTFSDTEESIKIEANDNLHEHIIVTNNDNTLKVKVKNNVNIKGSATINVYITTRIINSFKASSDAKIYLQNVLIANNAKIRLAADSYFSGEINVDNLEFSGSADTKADLYGFVDNLDLDLSADSKMYDYDLIVNNLKIDMSADCKAYLTVNETIDIDAVADCTLYYKGNADITHQNLRADSRIIKVD</sequence>
<dbReference type="Pfam" id="PF10988">
    <property type="entry name" value="DUF2807"/>
    <property type="match status" value="1"/>
</dbReference>
<organism evidence="2">
    <name type="scientific">Pontimicrobium sp. SW4</name>
    <dbReference type="NCBI Taxonomy" id="3153519"/>
    <lineage>
        <taxon>Bacteria</taxon>
        <taxon>Pseudomonadati</taxon>
        <taxon>Bacteroidota</taxon>
        <taxon>Flavobacteriia</taxon>
        <taxon>Flavobacteriales</taxon>
        <taxon>Flavobacteriaceae</taxon>
        <taxon>Pontimicrobium</taxon>
    </lineage>
</organism>
<proteinExistence type="predicted"/>
<dbReference type="RefSeq" id="WP_347926087.1">
    <property type="nucleotide sequence ID" value="NZ_CP157199.1"/>
</dbReference>
<reference evidence="2" key="1">
    <citation type="submission" date="2024-05" db="EMBL/GenBank/DDBJ databases">
        <title>Pontimicrobium maritimus sp. nov., isolated form sea water.</title>
        <authorList>
            <person name="Muhammad N."/>
            <person name="Vuong T.Q."/>
            <person name="Han H.L."/>
            <person name="Kim S.-G."/>
        </authorList>
    </citation>
    <scope>NUCLEOTIDE SEQUENCE</scope>
    <source>
        <strain evidence="2">SW4</strain>
    </source>
</reference>
<name>A0AAU7BWA0_9FLAO</name>